<proteinExistence type="predicted"/>
<reference evidence="3" key="1">
    <citation type="journal article" date="2014" name="Front. Microbiol.">
        <title>High frequency of phylogenetically diverse reductive dehalogenase-homologous genes in deep subseafloor sedimentary metagenomes.</title>
        <authorList>
            <person name="Kawai M."/>
            <person name="Futagami T."/>
            <person name="Toyoda A."/>
            <person name="Takaki Y."/>
            <person name="Nishi S."/>
            <person name="Hori S."/>
            <person name="Arai W."/>
            <person name="Tsubouchi T."/>
            <person name="Morono Y."/>
            <person name="Uchiyama I."/>
            <person name="Ito T."/>
            <person name="Fujiyama A."/>
            <person name="Inagaki F."/>
            <person name="Takami H."/>
        </authorList>
    </citation>
    <scope>NUCLEOTIDE SEQUENCE</scope>
    <source>
        <strain evidence="3">Expedition CK06-06</strain>
    </source>
</reference>
<dbReference type="PANTHER" id="PTHR45947:SF3">
    <property type="entry name" value="SULFOQUINOVOSYL TRANSFERASE SQD2"/>
    <property type="match status" value="1"/>
</dbReference>
<dbReference type="CDD" id="cd03801">
    <property type="entry name" value="GT4_PimA-like"/>
    <property type="match status" value="1"/>
</dbReference>
<sequence>EGFQQQEELPKYYALADIFILPSFEEVWGLVINEALASGLYVLSSKYAGASYDLIKEGWNGKIFDPNNVEEIISLIKRVKKNIEDIRKRRNDVSQHACREFSIKISAEEFIKAIENI</sequence>
<evidence type="ECO:0000256" key="1">
    <source>
        <dbReference type="SAM" id="Coils"/>
    </source>
</evidence>
<dbReference type="Gene3D" id="3.40.50.2000">
    <property type="entry name" value="Glycogen Phosphorylase B"/>
    <property type="match status" value="1"/>
</dbReference>
<dbReference type="EMBL" id="BARS01017807">
    <property type="protein sequence ID" value="GAF87628.1"/>
    <property type="molecule type" value="Genomic_DNA"/>
</dbReference>
<dbReference type="Pfam" id="PF00534">
    <property type="entry name" value="Glycos_transf_1"/>
    <property type="match status" value="1"/>
</dbReference>
<name>X0T2B4_9ZZZZ</name>
<dbReference type="SUPFAM" id="SSF53756">
    <property type="entry name" value="UDP-Glycosyltransferase/glycogen phosphorylase"/>
    <property type="match status" value="1"/>
</dbReference>
<dbReference type="InterPro" id="IPR001296">
    <property type="entry name" value="Glyco_trans_1"/>
</dbReference>
<gene>
    <name evidence="3" type="ORF">S01H1_29076</name>
</gene>
<dbReference type="AlphaFoldDB" id="X0T2B4"/>
<feature type="domain" description="Glycosyl transferase family 1" evidence="2">
    <location>
        <begin position="2"/>
        <end position="91"/>
    </location>
</feature>
<evidence type="ECO:0000313" key="3">
    <source>
        <dbReference type="EMBL" id="GAF87628.1"/>
    </source>
</evidence>
<protein>
    <recommendedName>
        <fullName evidence="2">Glycosyl transferase family 1 domain-containing protein</fullName>
    </recommendedName>
</protein>
<dbReference type="PANTHER" id="PTHR45947">
    <property type="entry name" value="SULFOQUINOVOSYL TRANSFERASE SQD2"/>
    <property type="match status" value="1"/>
</dbReference>
<feature type="coiled-coil region" evidence="1">
    <location>
        <begin position="69"/>
        <end position="96"/>
    </location>
</feature>
<dbReference type="InterPro" id="IPR050194">
    <property type="entry name" value="Glycosyltransferase_grp1"/>
</dbReference>
<feature type="non-terminal residue" evidence="3">
    <location>
        <position position="1"/>
    </location>
</feature>
<dbReference type="GO" id="GO:0016757">
    <property type="term" value="F:glycosyltransferase activity"/>
    <property type="evidence" value="ECO:0007669"/>
    <property type="project" value="InterPro"/>
</dbReference>
<organism evidence="3">
    <name type="scientific">marine sediment metagenome</name>
    <dbReference type="NCBI Taxonomy" id="412755"/>
    <lineage>
        <taxon>unclassified sequences</taxon>
        <taxon>metagenomes</taxon>
        <taxon>ecological metagenomes</taxon>
    </lineage>
</organism>
<comment type="caution">
    <text evidence="3">The sequence shown here is derived from an EMBL/GenBank/DDBJ whole genome shotgun (WGS) entry which is preliminary data.</text>
</comment>
<evidence type="ECO:0000259" key="2">
    <source>
        <dbReference type="Pfam" id="PF00534"/>
    </source>
</evidence>
<accession>X0T2B4</accession>
<keyword evidence="1" id="KW-0175">Coiled coil</keyword>